<name>A0A4Y3KZM3_9CELL</name>
<gene>
    <name evidence="3" type="ORF">CCE01nite_32860</name>
</gene>
<feature type="domain" description="CHAT" evidence="2">
    <location>
        <begin position="526"/>
        <end position="682"/>
    </location>
</feature>
<dbReference type="InterPro" id="IPR024983">
    <property type="entry name" value="CHAT_dom"/>
</dbReference>
<accession>A0A4Y3KZM3</accession>
<feature type="compositionally biased region" description="Gly residues" evidence="1">
    <location>
        <begin position="101"/>
        <end position="112"/>
    </location>
</feature>
<dbReference type="AlphaFoldDB" id="A0A4Y3KZM3"/>
<feature type="region of interest" description="Disordered" evidence="1">
    <location>
        <begin position="79"/>
        <end position="127"/>
    </location>
</feature>
<keyword evidence="4" id="KW-1185">Reference proteome</keyword>
<dbReference type="Proteomes" id="UP000317046">
    <property type="component" value="Unassembled WGS sequence"/>
</dbReference>
<evidence type="ECO:0000256" key="1">
    <source>
        <dbReference type="SAM" id="MobiDB-lite"/>
    </source>
</evidence>
<evidence type="ECO:0000259" key="2">
    <source>
        <dbReference type="Pfam" id="PF12770"/>
    </source>
</evidence>
<dbReference type="EMBL" id="BJLR01000030">
    <property type="protein sequence ID" value="GEA89337.1"/>
    <property type="molecule type" value="Genomic_DNA"/>
</dbReference>
<sequence>MTEDDWRALAQAALEALPAMGLGRDVEREVRTEILRALDLPRGSARDALRAALTRHDGLKRWTEARTTAEATGSAVVIADPLPAGARPSDTSSGSTHEVRGLGGPGRGGRGPTGDSRPAGDGDGFVEGEHAVAGEVDGASDNVELIRGRRESGVEPQLPGEPVIDSITDPVTDPFTEAFTDQVRDPFTEPFVEPFTEHRTQPDPVSAPSRTAYARLEAPETVQVEVPFPVLVGLGAVQGDGVVSEAPFQVPTEEFELTVALLVDGLRTADGSGVVRTMRGSPDVPFPAVVVDLVAAGGPGYRAARTILASYSIDGRPLGTAARSVHVTSGPVAQAAAVPLASVEASATPVTVWAFPEGPAPDLYLVVSRGDDSAGQRLLWSAQSPHAGAALPAAPVTSDIGDAREFGRAVMRGIEQRHSAPGLAAYLNGVQSTVGEKIPKQIWDALDSVAALSAGSRPTVLLATAEPYVPWELARVPHPWDAGAPAILGAQTRFGRWLHSEDNPYPSPVPSVAARTLAVVKGEYAGSGRLPQAEAEADHLVTAFGASPVAAEVAAVLACLGGSPEADVVHFAVHGRFDASGTSDGILMSDRSTLAPLDLRGVERARPRFAFLNACQVGHTEEMLGDTAGVVPALIRIGAQAVLAPLWKVDDTVAREFAERFYAAVFAGRTVSDVLADERAAAAAASGAPRSTVLAYVYFGSPDLTLDR</sequence>
<dbReference type="Pfam" id="PF12770">
    <property type="entry name" value="CHAT"/>
    <property type="match status" value="1"/>
</dbReference>
<comment type="caution">
    <text evidence="3">The sequence shown here is derived from an EMBL/GenBank/DDBJ whole genome shotgun (WGS) entry which is preliminary data.</text>
</comment>
<protein>
    <recommendedName>
        <fullName evidence="2">CHAT domain-containing protein</fullName>
    </recommendedName>
</protein>
<feature type="region of interest" description="Disordered" evidence="1">
    <location>
        <begin position="149"/>
        <end position="170"/>
    </location>
</feature>
<evidence type="ECO:0000313" key="3">
    <source>
        <dbReference type="EMBL" id="GEA89337.1"/>
    </source>
</evidence>
<reference evidence="3" key="1">
    <citation type="submission" date="2019-06" db="EMBL/GenBank/DDBJ databases">
        <title>Whole genome shotgun sequence of Cellulomonas cellasea NBRC 3753.</title>
        <authorList>
            <person name="Hosoyama A."/>
            <person name="Uohara A."/>
            <person name="Ohji S."/>
            <person name="Ichikawa N."/>
        </authorList>
    </citation>
    <scope>NUCLEOTIDE SEQUENCE [LARGE SCALE GENOMIC DNA]</scope>
    <source>
        <strain evidence="3">NBRC 3753</strain>
    </source>
</reference>
<evidence type="ECO:0000313" key="4">
    <source>
        <dbReference type="Proteomes" id="UP000317046"/>
    </source>
</evidence>
<dbReference type="RefSeq" id="WP_141372694.1">
    <property type="nucleotide sequence ID" value="NZ_BJLR01000030.1"/>
</dbReference>
<organism evidence="3 4">
    <name type="scientific">Cellulomonas cellasea</name>
    <dbReference type="NCBI Taxonomy" id="43670"/>
    <lineage>
        <taxon>Bacteria</taxon>
        <taxon>Bacillati</taxon>
        <taxon>Actinomycetota</taxon>
        <taxon>Actinomycetes</taxon>
        <taxon>Micrococcales</taxon>
        <taxon>Cellulomonadaceae</taxon>
        <taxon>Cellulomonas</taxon>
    </lineage>
</organism>
<proteinExistence type="predicted"/>